<reference evidence="2 3" key="1">
    <citation type="submission" date="2024-09" db="EMBL/GenBank/DDBJ databases">
        <title>Chromosome-scale assembly of Riccia sorocarpa.</title>
        <authorList>
            <person name="Paukszto L."/>
        </authorList>
    </citation>
    <scope>NUCLEOTIDE SEQUENCE [LARGE SCALE GENOMIC DNA]</scope>
    <source>
        <strain evidence="2">LP-2024</strain>
        <tissue evidence="2">Aerial parts of the thallus</tissue>
    </source>
</reference>
<protein>
    <recommendedName>
        <fullName evidence="4">Zinc knuckle CX2CX4HX4C domain-containing protein</fullName>
    </recommendedName>
</protein>
<proteinExistence type="predicted"/>
<feature type="region of interest" description="Disordered" evidence="1">
    <location>
        <begin position="116"/>
        <end position="138"/>
    </location>
</feature>
<comment type="caution">
    <text evidence="2">The sequence shown here is derived from an EMBL/GenBank/DDBJ whole genome shotgun (WGS) entry which is preliminary data.</text>
</comment>
<keyword evidence="3" id="KW-1185">Reference proteome</keyword>
<evidence type="ECO:0000313" key="2">
    <source>
        <dbReference type="EMBL" id="KAL3681826.1"/>
    </source>
</evidence>
<gene>
    <name evidence="2" type="ORF">R1sor_024782</name>
</gene>
<dbReference type="Proteomes" id="UP001633002">
    <property type="component" value="Unassembled WGS sequence"/>
</dbReference>
<evidence type="ECO:0000256" key="1">
    <source>
        <dbReference type="SAM" id="MobiDB-lite"/>
    </source>
</evidence>
<accession>A0ABD3GTD2</accession>
<dbReference type="AlphaFoldDB" id="A0ABD3GTD2"/>
<evidence type="ECO:0008006" key="4">
    <source>
        <dbReference type="Google" id="ProtNLM"/>
    </source>
</evidence>
<sequence length="323" mass="37182">MLTRSGEALGWGKRHCNDRPNTEMEEFRNDRTAAMNSPTEENLALGVGEQIPHQLFNAQGDRWPISQPIYGGIDPHHHHQWWQNMIRQEAESRRIGWRRRRNTRPPANKLHLARNQEAAPHQPKYTTQQIRNRKGRSKEHEKRFVEIILWTADYDTTTLTKKRKPAWVSIAGLCPSLEDEGRKILSQLGKVLHMTGVDQHGKSKFADVRGLVLLSTEDTHPSAIEIEYEEGSAEFQLLYEFLPKGCFTCHEVGHVARFYPLTTKTRTVSKEDIDAAIKAAKRPTEARTTRLQRPHLSLRRRLRKEALIQTGSRQILAKEGSSQ</sequence>
<evidence type="ECO:0000313" key="3">
    <source>
        <dbReference type="Proteomes" id="UP001633002"/>
    </source>
</evidence>
<feature type="region of interest" description="Disordered" evidence="1">
    <location>
        <begin position="1"/>
        <end position="21"/>
    </location>
</feature>
<dbReference type="EMBL" id="JBJQOH010000007">
    <property type="protein sequence ID" value="KAL3681826.1"/>
    <property type="molecule type" value="Genomic_DNA"/>
</dbReference>
<name>A0ABD3GTD2_9MARC</name>
<organism evidence="2 3">
    <name type="scientific">Riccia sorocarpa</name>
    <dbReference type="NCBI Taxonomy" id="122646"/>
    <lineage>
        <taxon>Eukaryota</taxon>
        <taxon>Viridiplantae</taxon>
        <taxon>Streptophyta</taxon>
        <taxon>Embryophyta</taxon>
        <taxon>Marchantiophyta</taxon>
        <taxon>Marchantiopsida</taxon>
        <taxon>Marchantiidae</taxon>
        <taxon>Marchantiales</taxon>
        <taxon>Ricciaceae</taxon>
        <taxon>Riccia</taxon>
    </lineage>
</organism>